<protein>
    <submittedName>
        <fullName evidence="1">Uncharacterized protein</fullName>
    </submittedName>
</protein>
<evidence type="ECO:0000313" key="1">
    <source>
        <dbReference type="EMBL" id="SVA00335.1"/>
    </source>
</evidence>
<organism evidence="1">
    <name type="scientific">marine metagenome</name>
    <dbReference type="NCBI Taxonomy" id="408172"/>
    <lineage>
        <taxon>unclassified sequences</taxon>
        <taxon>metagenomes</taxon>
        <taxon>ecological metagenomes</taxon>
    </lineage>
</organism>
<dbReference type="AlphaFoldDB" id="A0A381S8B5"/>
<name>A0A381S8B5_9ZZZZ</name>
<reference evidence="1" key="1">
    <citation type="submission" date="2018-05" db="EMBL/GenBank/DDBJ databases">
        <authorList>
            <person name="Lanie J.A."/>
            <person name="Ng W.-L."/>
            <person name="Kazmierczak K.M."/>
            <person name="Andrzejewski T.M."/>
            <person name="Davidsen T.M."/>
            <person name="Wayne K.J."/>
            <person name="Tettelin H."/>
            <person name="Glass J.I."/>
            <person name="Rusch D."/>
            <person name="Podicherti R."/>
            <person name="Tsui H.-C.T."/>
            <person name="Winkler M.E."/>
        </authorList>
    </citation>
    <scope>NUCLEOTIDE SEQUENCE</scope>
</reference>
<sequence length="248" mass="27838">MDLQFELGRPDAPRGHALVYFNDLSTGSCFASYIVLLPITVDVSKYVPPFLMNQVGEIGPGDMSAFAFPPAPEEVEDVEFLKNLAETRHDDLIFGGQYTASDVTSAMMKVNDVVQAYLELYEDGSGVSLNDQNTAISEKSNFQVNDIVYSMMSEPDRLSELTKLVGRMRYAIESDEESLVVETEADLNSISTYFSEIFQMPILIEWACKEGERASGIADLYLKRCYHLSLEEYEDLGRVEEQIKSLDD</sequence>
<accession>A0A381S8B5</accession>
<dbReference type="EMBL" id="UINC01002790">
    <property type="protein sequence ID" value="SVA00335.1"/>
    <property type="molecule type" value="Genomic_DNA"/>
</dbReference>
<proteinExistence type="predicted"/>
<gene>
    <name evidence="1" type="ORF">METZ01_LOCUS53189</name>
</gene>